<dbReference type="Pfam" id="PF18173">
    <property type="entry name" value="bacHORMA_2"/>
    <property type="match status" value="1"/>
</dbReference>
<dbReference type="EMBL" id="BIMR01000065">
    <property type="protein sequence ID" value="GCE75994.1"/>
    <property type="molecule type" value="Genomic_DNA"/>
</dbReference>
<organism evidence="3 4">
    <name type="scientific">Cellulomonas biazotea</name>
    <dbReference type="NCBI Taxonomy" id="1709"/>
    <lineage>
        <taxon>Bacteria</taxon>
        <taxon>Bacillati</taxon>
        <taxon>Actinomycetota</taxon>
        <taxon>Actinomycetes</taxon>
        <taxon>Micrococcales</taxon>
        <taxon>Cellulomonadaceae</taxon>
        <taxon>Cellulomonas</taxon>
    </lineage>
</organism>
<evidence type="ECO:0000259" key="2">
    <source>
        <dbReference type="Pfam" id="PF18173"/>
    </source>
</evidence>
<gene>
    <name evidence="3" type="ORF">CBZ_10500</name>
</gene>
<name>A0A402DPF6_9CELL</name>
<protein>
    <recommendedName>
        <fullName evidence="2">Bacterial HORMA domain-containing protein</fullName>
    </recommendedName>
</protein>
<evidence type="ECO:0000313" key="4">
    <source>
        <dbReference type="Proteomes" id="UP000289954"/>
    </source>
</evidence>
<keyword evidence="4" id="KW-1185">Reference proteome</keyword>
<evidence type="ECO:0000313" key="3">
    <source>
        <dbReference type="EMBL" id="GCE75994.1"/>
    </source>
</evidence>
<sequence length="169" mass="17925">MTYTSAHTTTYTRTHTATHLADVVMSSIAEILATLGIDSTSLYRDWQQDASAISAWIEEGSLAVVVLECTRPSGVTDPIFEFAVTYTAGGYGDKKFTADNASLMRYAAKLKAVPSGTTFRLFCTFSGSHSSQPGWSAGTRASTDGLRTRTIGTLAGGPHGTATTRLLTS</sequence>
<reference evidence="3 4" key="1">
    <citation type="submission" date="2019-01" db="EMBL/GenBank/DDBJ databases">
        <title>Draft genome sequence of Cellulomonas takizawaensis strain TKZ-21.</title>
        <authorList>
            <person name="Yamamura H."/>
            <person name="Hayashi T."/>
            <person name="Hamada M."/>
            <person name="Serisawa Y."/>
            <person name="Matsuyama K."/>
            <person name="Nakagawa Y."/>
            <person name="Otoguro M."/>
            <person name="Yanagida F."/>
            <person name="Hayakawa M."/>
        </authorList>
    </citation>
    <scope>NUCLEOTIDE SEQUENCE [LARGE SCALE GENOMIC DNA]</scope>
    <source>
        <strain evidence="3 4">NBRC12680</strain>
    </source>
</reference>
<accession>A0A402DPF6</accession>
<comment type="caution">
    <text evidence="3">The sequence shown here is derived from an EMBL/GenBank/DDBJ whole genome shotgun (WGS) entry which is preliminary data.</text>
</comment>
<dbReference type="OrthoDB" id="4774212at2"/>
<dbReference type="RefSeq" id="WP_130780603.1">
    <property type="nucleotide sequence ID" value="NZ_BIMR01000065.1"/>
</dbReference>
<dbReference type="Proteomes" id="UP000289954">
    <property type="component" value="Unassembled WGS sequence"/>
</dbReference>
<dbReference type="InterPro" id="IPR040649">
    <property type="entry name" value="Bact_HORMA"/>
</dbReference>
<feature type="domain" description="Bacterial HORMA" evidence="2">
    <location>
        <begin position="8"/>
        <end position="154"/>
    </location>
</feature>
<proteinExistence type="predicted"/>
<dbReference type="AlphaFoldDB" id="A0A402DPF6"/>
<evidence type="ECO:0000256" key="1">
    <source>
        <dbReference type="SAM" id="MobiDB-lite"/>
    </source>
</evidence>
<feature type="region of interest" description="Disordered" evidence="1">
    <location>
        <begin position="150"/>
        <end position="169"/>
    </location>
</feature>